<proteinExistence type="predicted"/>
<evidence type="ECO:0000313" key="2">
    <source>
        <dbReference type="EMBL" id="MDB7085678.1"/>
    </source>
</evidence>
<name>A0AB35IR97_9FIRM</name>
<dbReference type="PANTHER" id="PTHR22916:SF3">
    <property type="entry name" value="UDP-GLCNAC:BETAGAL BETA-1,3-N-ACETYLGLUCOSAMINYLTRANSFERASE-LIKE PROTEIN 1"/>
    <property type="match status" value="1"/>
</dbReference>
<dbReference type="EMBL" id="JAQLKE010000048">
    <property type="protein sequence ID" value="MDB7085678.1"/>
    <property type="molecule type" value="Genomic_DNA"/>
</dbReference>
<dbReference type="SUPFAM" id="SSF53448">
    <property type="entry name" value="Nucleotide-diphospho-sugar transferases"/>
    <property type="match status" value="1"/>
</dbReference>
<dbReference type="Gene3D" id="3.90.550.10">
    <property type="entry name" value="Spore Coat Polysaccharide Biosynthesis Protein SpsA, Chain A"/>
    <property type="match status" value="1"/>
</dbReference>
<comment type="caution">
    <text evidence="2">The sequence shown here is derived from an EMBL/GenBank/DDBJ whole genome shotgun (WGS) entry which is preliminary data.</text>
</comment>
<dbReference type="InterPro" id="IPR029044">
    <property type="entry name" value="Nucleotide-diphossugar_trans"/>
</dbReference>
<dbReference type="InterPro" id="IPR001173">
    <property type="entry name" value="Glyco_trans_2-like"/>
</dbReference>
<gene>
    <name evidence="2" type="ORF">PM738_17890</name>
</gene>
<reference evidence="2" key="1">
    <citation type="submission" date="2023-01" db="EMBL/GenBank/DDBJ databases">
        <title>Human gut microbiome strain richness.</title>
        <authorList>
            <person name="Chen-Liaw A."/>
        </authorList>
    </citation>
    <scope>NUCLEOTIDE SEQUENCE</scope>
    <source>
        <strain evidence="2">1001217st2_G6_1001217B_191108</strain>
    </source>
</reference>
<protein>
    <submittedName>
        <fullName evidence="2">Glycosyltransferase family 2 protein</fullName>
    </submittedName>
</protein>
<organism evidence="2 3">
    <name type="scientific">Thomasclavelia ramosa</name>
    <dbReference type="NCBI Taxonomy" id="1547"/>
    <lineage>
        <taxon>Bacteria</taxon>
        <taxon>Bacillati</taxon>
        <taxon>Bacillota</taxon>
        <taxon>Erysipelotrichia</taxon>
        <taxon>Erysipelotrichales</taxon>
        <taxon>Coprobacillaceae</taxon>
        <taxon>Thomasclavelia</taxon>
    </lineage>
</organism>
<accession>A0AB35IR97</accession>
<feature type="domain" description="Glycosyltransferase 2-like" evidence="1">
    <location>
        <begin position="11"/>
        <end position="147"/>
    </location>
</feature>
<dbReference type="Pfam" id="PF00535">
    <property type="entry name" value="Glycos_transf_2"/>
    <property type="match status" value="1"/>
</dbReference>
<evidence type="ECO:0000259" key="1">
    <source>
        <dbReference type="Pfam" id="PF00535"/>
    </source>
</evidence>
<dbReference type="AlphaFoldDB" id="A0AB35IR97"/>
<evidence type="ECO:0000313" key="3">
    <source>
        <dbReference type="Proteomes" id="UP001211987"/>
    </source>
</evidence>
<dbReference type="RefSeq" id="WP_134583348.1">
    <property type="nucleotide sequence ID" value="NZ_CAACVM010000034.1"/>
</dbReference>
<sequence>MEREYVKGRVSVIMPVFNAEKFISEALDSVFAQTYKDIEIVLVDDRSRDNSADIIKEYMKNHQNIIYYLQPTNQGAGAARNKALELATGEYVAFLDSDDIWMPTKIKRQINLMSETNTPFSYAAIEMIDEDGKLLKSKRNIKETCDYKYLLHNTIIATSSVVINRNIVGDFRMPTRRGGQDYATWLMLLRDGIVAYGINEELVKYRISDNSLSSNKLDSVCQIWEIQRMQEELPYYFICLNIVKFIIHSIKKYYF</sequence>
<dbReference type="Proteomes" id="UP001211987">
    <property type="component" value="Unassembled WGS sequence"/>
</dbReference>
<dbReference type="GO" id="GO:0016758">
    <property type="term" value="F:hexosyltransferase activity"/>
    <property type="evidence" value="ECO:0007669"/>
    <property type="project" value="UniProtKB-ARBA"/>
</dbReference>
<dbReference type="PANTHER" id="PTHR22916">
    <property type="entry name" value="GLYCOSYLTRANSFERASE"/>
    <property type="match status" value="1"/>
</dbReference>